<keyword evidence="2" id="KW-0472">Membrane</keyword>
<proteinExistence type="predicted"/>
<keyword evidence="2" id="KW-1133">Transmembrane helix</keyword>
<evidence type="ECO:0000256" key="1">
    <source>
        <dbReference type="SAM" id="MobiDB-lite"/>
    </source>
</evidence>
<feature type="transmembrane region" description="Helical" evidence="2">
    <location>
        <begin position="82"/>
        <end position="103"/>
    </location>
</feature>
<evidence type="ECO:0000313" key="4">
    <source>
        <dbReference type="Proteomes" id="UP000037460"/>
    </source>
</evidence>
<dbReference type="Proteomes" id="UP000037460">
    <property type="component" value="Unassembled WGS sequence"/>
</dbReference>
<keyword evidence="2" id="KW-0812">Transmembrane</keyword>
<evidence type="ECO:0000256" key="2">
    <source>
        <dbReference type="SAM" id="Phobius"/>
    </source>
</evidence>
<comment type="caution">
    <text evidence="3">The sequence shown here is derived from an EMBL/GenBank/DDBJ whole genome shotgun (WGS) entry which is preliminary data.</text>
</comment>
<sequence length="151" mass="15844">MSLGSTSPGSVGVLVPGYSLSRSQPVSLRAFVIHDPSGVPVACGLIGQRVSFSSTRASISIDLVPTTSAAGLSRAVDVGAGIGVGFVIFVLVPGIFCLCYWAYKNIKKKQAGETPRAGMVVESGAGERDAQYRRNGACSKREQERKRGEQP</sequence>
<name>A0A0M0K7D2_9EUKA</name>
<accession>A0A0M0K7D2</accession>
<organism evidence="3 4">
    <name type="scientific">Chrysochromulina tobinii</name>
    <dbReference type="NCBI Taxonomy" id="1460289"/>
    <lineage>
        <taxon>Eukaryota</taxon>
        <taxon>Haptista</taxon>
        <taxon>Haptophyta</taxon>
        <taxon>Prymnesiophyceae</taxon>
        <taxon>Prymnesiales</taxon>
        <taxon>Chrysochromulinaceae</taxon>
        <taxon>Chrysochromulina</taxon>
    </lineage>
</organism>
<protein>
    <submittedName>
        <fullName evidence="3">Uncharacterized protein</fullName>
    </submittedName>
</protein>
<gene>
    <name evidence="3" type="ORF">Ctob_011562</name>
</gene>
<keyword evidence="4" id="KW-1185">Reference proteome</keyword>
<feature type="region of interest" description="Disordered" evidence="1">
    <location>
        <begin position="110"/>
        <end position="151"/>
    </location>
</feature>
<dbReference type="AlphaFoldDB" id="A0A0M0K7D2"/>
<evidence type="ECO:0000313" key="3">
    <source>
        <dbReference type="EMBL" id="KOO34303.1"/>
    </source>
</evidence>
<dbReference type="EMBL" id="JWZX01001263">
    <property type="protein sequence ID" value="KOO34303.1"/>
    <property type="molecule type" value="Genomic_DNA"/>
</dbReference>
<reference evidence="4" key="1">
    <citation type="journal article" date="2015" name="PLoS Genet.">
        <title>Genome Sequence and Transcriptome Analyses of Chrysochromulina tobin: Metabolic Tools for Enhanced Algal Fitness in the Prominent Order Prymnesiales (Haptophyceae).</title>
        <authorList>
            <person name="Hovde B.T."/>
            <person name="Deodato C.R."/>
            <person name="Hunsperger H.M."/>
            <person name="Ryken S.A."/>
            <person name="Yost W."/>
            <person name="Jha R.K."/>
            <person name="Patterson J."/>
            <person name="Monnat R.J. Jr."/>
            <person name="Barlow S.B."/>
            <person name="Starkenburg S.R."/>
            <person name="Cattolico R.A."/>
        </authorList>
    </citation>
    <scope>NUCLEOTIDE SEQUENCE</scope>
    <source>
        <strain evidence="4">CCMP291</strain>
    </source>
</reference>
<feature type="compositionally biased region" description="Basic and acidic residues" evidence="1">
    <location>
        <begin position="139"/>
        <end position="151"/>
    </location>
</feature>